<reference evidence="3" key="1">
    <citation type="submission" date="2015-06" db="EMBL/GenBank/DDBJ databases">
        <title>Comparative genomics of Burkholderia leaf nodule symbionts.</title>
        <authorList>
            <person name="Carlier A."/>
            <person name="Eberl L."/>
            <person name="Pinto-Carbo M."/>
        </authorList>
    </citation>
    <scope>NUCLEOTIDE SEQUENCE [LARGE SCALE GENOMIC DNA]</scope>
    <source>
        <strain evidence="3">UZHbot4</strain>
    </source>
</reference>
<evidence type="ECO:0000313" key="3">
    <source>
        <dbReference type="Proteomes" id="UP000036959"/>
    </source>
</evidence>
<dbReference type="OrthoDB" id="9130463at2"/>
<keyword evidence="1" id="KW-0732">Signal</keyword>
<feature type="signal peptide" evidence="1">
    <location>
        <begin position="1"/>
        <end position="24"/>
    </location>
</feature>
<proteinExistence type="predicted"/>
<keyword evidence="3" id="KW-1185">Reference proteome</keyword>
<evidence type="ECO:0000313" key="2">
    <source>
        <dbReference type="EMBL" id="KND60760.1"/>
    </source>
</evidence>
<dbReference type="PATRIC" id="fig|242163.4.peg.5322"/>
<comment type="caution">
    <text evidence="2">The sequence shown here is derived from an EMBL/GenBank/DDBJ whole genome shotgun (WGS) entry which is preliminary data.</text>
</comment>
<organism evidence="2 3">
    <name type="scientific">Candidatus Burkholderia verschuerenii</name>
    <dbReference type="NCBI Taxonomy" id="242163"/>
    <lineage>
        <taxon>Bacteria</taxon>
        <taxon>Pseudomonadati</taxon>
        <taxon>Pseudomonadota</taxon>
        <taxon>Betaproteobacteria</taxon>
        <taxon>Burkholderiales</taxon>
        <taxon>Burkholderiaceae</taxon>
        <taxon>Burkholderia</taxon>
    </lineage>
</organism>
<dbReference type="Proteomes" id="UP000036959">
    <property type="component" value="Unassembled WGS sequence"/>
</dbReference>
<gene>
    <name evidence="2" type="ORF">BVER_00719c</name>
</gene>
<accession>A0A0L0MER0</accession>
<feature type="chain" id="PRO_5005544326" evidence="1">
    <location>
        <begin position="25"/>
        <end position="163"/>
    </location>
</feature>
<evidence type="ECO:0000256" key="1">
    <source>
        <dbReference type="SAM" id="SignalP"/>
    </source>
</evidence>
<dbReference type="AlphaFoldDB" id="A0A0L0MER0"/>
<protein>
    <submittedName>
        <fullName evidence="2">Uncharacterized protein</fullName>
    </submittedName>
</protein>
<dbReference type="RefSeq" id="WP_157056007.1">
    <property type="nucleotide sequence ID" value="NZ_LFJJ01000046.1"/>
</dbReference>
<sequence length="163" mass="16716">MKKKIAAAWVMALCASVAGEGALAQQRAVSSATIDGTMVVQIIGEVQAVDAQGRATQLNVSPSMHDLDKLPLGTRVKSTALQPVTLTKAANAKAQSMIPGDRQFIAKVANVDGATGVITLKDADDLPIEVRARDPGKAAALSNGTSVKVMLQGKAARAANSGQ</sequence>
<dbReference type="EMBL" id="LFJJ01000046">
    <property type="protein sequence ID" value="KND60760.1"/>
    <property type="molecule type" value="Genomic_DNA"/>
</dbReference>
<name>A0A0L0MER0_9BURK</name>